<feature type="non-terminal residue" evidence="1">
    <location>
        <position position="46"/>
    </location>
</feature>
<sequence>YSCGNTGTTRPLWRHLESAHWVQYVLTEEYRKKKKRVQKEYGNVDE</sequence>
<proteinExistence type="predicted"/>
<protein>
    <submittedName>
        <fullName evidence="1">32576_t:CDS:1</fullName>
    </submittedName>
</protein>
<reference evidence="1 2" key="1">
    <citation type="submission" date="2021-06" db="EMBL/GenBank/DDBJ databases">
        <authorList>
            <person name="Kallberg Y."/>
            <person name="Tangrot J."/>
            <person name="Rosling A."/>
        </authorList>
    </citation>
    <scope>NUCLEOTIDE SEQUENCE [LARGE SCALE GENOMIC DNA]</scope>
    <source>
        <strain evidence="1 2">120-4 pot B 10/14</strain>
    </source>
</reference>
<evidence type="ECO:0000313" key="2">
    <source>
        <dbReference type="Proteomes" id="UP000789901"/>
    </source>
</evidence>
<organism evidence="1 2">
    <name type="scientific">Gigaspora margarita</name>
    <dbReference type="NCBI Taxonomy" id="4874"/>
    <lineage>
        <taxon>Eukaryota</taxon>
        <taxon>Fungi</taxon>
        <taxon>Fungi incertae sedis</taxon>
        <taxon>Mucoromycota</taxon>
        <taxon>Glomeromycotina</taxon>
        <taxon>Glomeromycetes</taxon>
        <taxon>Diversisporales</taxon>
        <taxon>Gigasporaceae</taxon>
        <taxon>Gigaspora</taxon>
    </lineage>
</organism>
<evidence type="ECO:0000313" key="1">
    <source>
        <dbReference type="EMBL" id="CAG8857673.1"/>
    </source>
</evidence>
<feature type="non-terminal residue" evidence="1">
    <location>
        <position position="1"/>
    </location>
</feature>
<comment type="caution">
    <text evidence="1">The sequence shown here is derived from an EMBL/GenBank/DDBJ whole genome shotgun (WGS) entry which is preliminary data.</text>
</comment>
<dbReference type="Proteomes" id="UP000789901">
    <property type="component" value="Unassembled WGS sequence"/>
</dbReference>
<accession>A0ABN7XQP9</accession>
<dbReference type="EMBL" id="CAJVQB010173620">
    <property type="protein sequence ID" value="CAG8857673.1"/>
    <property type="molecule type" value="Genomic_DNA"/>
</dbReference>
<keyword evidence="2" id="KW-1185">Reference proteome</keyword>
<name>A0ABN7XQP9_GIGMA</name>
<gene>
    <name evidence="1" type="ORF">GMARGA_LOCUS46492</name>
</gene>